<proteinExistence type="predicted"/>
<evidence type="ECO:0000313" key="2">
    <source>
        <dbReference type="EMBL" id="GIY94176.1"/>
    </source>
</evidence>
<protein>
    <submittedName>
        <fullName evidence="2">Uncharacterized protein</fullName>
    </submittedName>
</protein>
<dbReference type="AlphaFoldDB" id="A0AAV4XG27"/>
<dbReference type="Proteomes" id="UP001054945">
    <property type="component" value="Unassembled WGS sequence"/>
</dbReference>
<name>A0AAV4XG27_CAEEX</name>
<feature type="compositionally biased region" description="Basic and acidic residues" evidence="1">
    <location>
        <begin position="14"/>
        <end position="26"/>
    </location>
</feature>
<dbReference type="EMBL" id="BPLR01017755">
    <property type="protein sequence ID" value="GIY94176.1"/>
    <property type="molecule type" value="Genomic_DNA"/>
</dbReference>
<organism evidence="2 3">
    <name type="scientific">Caerostris extrusa</name>
    <name type="common">Bark spider</name>
    <name type="synonym">Caerostris bankana</name>
    <dbReference type="NCBI Taxonomy" id="172846"/>
    <lineage>
        <taxon>Eukaryota</taxon>
        <taxon>Metazoa</taxon>
        <taxon>Ecdysozoa</taxon>
        <taxon>Arthropoda</taxon>
        <taxon>Chelicerata</taxon>
        <taxon>Arachnida</taxon>
        <taxon>Araneae</taxon>
        <taxon>Araneomorphae</taxon>
        <taxon>Entelegynae</taxon>
        <taxon>Araneoidea</taxon>
        <taxon>Araneidae</taxon>
        <taxon>Caerostris</taxon>
    </lineage>
</organism>
<gene>
    <name evidence="2" type="ORF">CEXT_458601</name>
</gene>
<keyword evidence="3" id="KW-1185">Reference proteome</keyword>
<feature type="region of interest" description="Disordered" evidence="1">
    <location>
        <begin position="1"/>
        <end position="26"/>
    </location>
</feature>
<comment type="caution">
    <text evidence="2">The sequence shown here is derived from an EMBL/GenBank/DDBJ whole genome shotgun (WGS) entry which is preliminary data.</text>
</comment>
<reference evidence="2 3" key="1">
    <citation type="submission" date="2021-06" db="EMBL/GenBank/DDBJ databases">
        <title>Caerostris extrusa draft genome.</title>
        <authorList>
            <person name="Kono N."/>
            <person name="Arakawa K."/>
        </authorList>
    </citation>
    <scope>NUCLEOTIDE SEQUENCE [LARGE SCALE GENOMIC DNA]</scope>
</reference>
<evidence type="ECO:0000313" key="3">
    <source>
        <dbReference type="Proteomes" id="UP001054945"/>
    </source>
</evidence>
<sequence length="99" mass="11355">MAACSPEREAEEQANGREKFDAHPSSERMRPLTIIYINDRDLHIHVPSAARCHHLPFLQPFVRFRRSVIINAFRQESYEDIPQGLLRDDTAPTSPGQNS</sequence>
<accession>A0AAV4XG27</accession>
<evidence type="ECO:0000256" key="1">
    <source>
        <dbReference type="SAM" id="MobiDB-lite"/>
    </source>
</evidence>